<feature type="transmembrane region" description="Helical" evidence="1">
    <location>
        <begin position="21"/>
        <end position="38"/>
    </location>
</feature>
<accession>A0A368KNG9</accession>
<comment type="caution">
    <text evidence="2">The sequence shown here is derived from an EMBL/GenBank/DDBJ whole genome shotgun (WGS) entry which is preliminary data.</text>
</comment>
<evidence type="ECO:0000256" key="1">
    <source>
        <dbReference type="SAM" id="Phobius"/>
    </source>
</evidence>
<evidence type="ECO:0000313" key="3">
    <source>
        <dbReference type="Proteomes" id="UP000253562"/>
    </source>
</evidence>
<protein>
    <submittedName>
        <fullName evidence="2">Uncharacterized protein</fullName>
    </submittedName>
</protein>
<sequence length="71" mass="8421">MKEPVERLAMGPIFGLWRDTWWLWTIFMTALLGAVIFVTPFFLFMAPAFVVMFLYFAFVRYDENGKNRGDM</sequence>
<dbReference type="AlphaFoldDB" id="A0A368KNG9"/>
<evidence type="ECO:0000313" key="2">
    <source>
        <dbReference type="EMBL" id="RCS41060.1"/>
    </source>
</evidence>
<feature type="transmembrane region" description="Helical" evidence="1">
    <location>
        <begin position="44"/>
        <end position="61"/>
    </location>
</feature>
<organism evidence="2 3">
    <name type="scientific">Bremerella cremea</name>
    <dbReference type="NCBI Taxonomy" id="1031537"/>
    <lineage>
        <taxon>Bacteria</taxon>
        <taxon>Pseudomonadati</taxon>
        <taxon>Planctomycetota</taxon>
        <taxon>Planctomycetia</taxon>
        <taxon>Pirellulales</taxon>
        <taxon>Pirellulaceae</taxon>
        <taxon>Bremerella</taxon>
    </lineage>
</organism>
<dbReference type="EMBL" id="QPEX01000045">
    <property type="protein sequence ID" value="RCS41060.1"/>
    <property type="molecule type" value="Genomic_DNA"/>
</dbReference>
<name>A0A368KNG9_9BACT</name>
<reference evidence="2 3" key="1">
    <citation type="submission" date="2018-07" db="EMBL/GenBank/DDBJ databases">
        <title>Comparative genomes isolates from brazilian mangrove.</title>
        <authorList>
            <person name="De Araujo J.E."/>
            <person name="Taketani R.G."/>
            <person name="Silva M.C.P."/>
            <person name="Lourenco M.V."/>
            <person name="Oliveira V.M."/>
            <person name="Andreote F.D."/>
        </authorList>
    </citation>
    <scope>NUCLEOTIDE SEQUENCE [LARGE SCALE GENOMIC DNA]</scope>
    <source>
        <strain evidence="2 3">HEX PRIS-MGV</strain>
    </source>
</reference>
<dbReference type="Proteomes" id="UP000253562">
    <property type="component" value="Unassembled WGS sequence"/>
</dbReference>
<keyword evidence="1" id="KW-0812">Transmembrane</keyword>
<gene>
    <name evidence="2" type="ORF">DTL42_20980</name>
</gene>
<keyword evidence="1" id="KW-0472">Membrane</keyword>
<keyword evidence="1" id="KW-1133">Transmembrane helix</keyword>
<proteinExistence type="predicted"/>